<feature type="domain" description="C2" evidence="2">
    <location>
        <begin position="1178"/>
        <end position="1337"/>
    </location>
</feature>
<dbReference type="PANTHER" id="PTHR21254:SF1">
    <property type="entry name" value="C2 DOMAIN-CONTAINING PROTEIN 3"/>
    <property type="match status" value="1"/>
</dbReference>
<dbReference type="PANTHER" id="PTHR21254">
    <property type="entry name" value="C2 DOMAIN-CONTAINING PROTEIN 3"/>
    <property type="match status" value="1"/>
</dbReference>
<feature type="compositionally biased region" description="Basic and acidic residues" evidence="1">
    <location>
        <begin position="430"/>
        <end position="439"/>
    </location>
</feature>
<feature type="compositionally biased region" description="Basic and acidic residues" evidence="1">
    <location>
        <begin position="342"/>
        <end position="356"/>
    </location>
</feature>
<dbReference type="EMBL" id="JBHFFA010000002">
    <property type="protein sequence ID" value="KAL2643739.1"/>
    <property type="molecule type" value="Genomic_DNA"/>
</dbReference>
<dbReference type="Proteomes" id="UP001605036">
    <property type="component" value="Unassembled WGS sequence"/>
</dbReference>
<dbReference type="SUPFAM" id="SSF49562">
    <property type="entry name" value="C2 domain (Calcium/lipid-binding domain, CaLB)"/>
    <property type="match status" value="1"/>
</dbReference>
<proteinExistence type="predicted"/>
<feature type="compositionally biased region" description="Low complexity" evidence="1">
    <location>
        <begin position="274"/>
        <end position="284"/>
    </location>
</feature>
<protein>
    <recommendedName>
        <fullName evidence="2">C2 domain-containing protein</fullName>
    </recommendedName>
</protein>
<dbReference type="InterPro" id="IPR035892">
    <property type="entry name" value="C2_domain_sf"/>
</dbReference>
<sequence>MVALDFCLVFGTHSDEEENYGIKMGRFSMDIGRLTDQHPVEDVIPVYDNRSGIHFASATIRLTMVYNLENPTSLNAKRPSWDVISSSQQLRENSPVDAGVNLLSDADEMFTHKIPTPNRQKQVSIAQSFRRIEAEDSLPSSARSVQSVAGKPLISEAEISLRNPQKTTTTTTTSAVQETPRKQLVLDVELPRQRRQHPVKQDGYLSSSLVPSPPRIAHFNDEIPSSANLESVLGPPEAIPSEAVPCLSDKSPRAVESEEPGDMEGRPEPSQNLSGPESSPGSSPYRFRGPKRRAPNARGGSSHQSAKSPSGQISDDKGGLGLPQQGQKTKTALKQPKKFKPARKEVSLDSSSEKTSRARQRSPGPSAKMSVNIHHASGPKTPPRSKDRGSRLKRPETKGNPKTSSKRSRPRLKEEEEEEKVPTPSCDLHSSSEAERGIKTTSDKAGLIKSKNLVNSFKQLDDNVGSISRLLTSLLARSDLDLPQYARVAQTEILEDDPVDVVEAALVEELLLAKREKVSSMGASKRETKSAEGKLCEIHTEETTKDQPLVDGLPLRQSEREHRVSKTDLGKSLRESLCIHGVTEKQRDNSPTYNLRLNLNVEKLIISESKLAKFQQQGGKPPTCLLTVSFPGINHCKDVGTSAPEQSITISPTHVAGSELYFGNESQLNWKNVQMQNLEIWKSCSIKTRVLLNWPIGQSLVCEGTILVEEVFSSMPKVFQTKLVLVRAKRSESEASESPRTEPEGSSALVAARLELAIDLLVETSSGKAMTGAWLYVTISSVTGSKLQPDDEDTTGHLVLVVKSDVQSICRIPFYSDWISNPGNEVKAWRPLKGSHPDGVLPGPKQMDSLTLFIEVWRKGTPIAEVSDNLIGLAKVPLKSPSDMSKANYDEVVVAEGEYYIWNPYKDILCGTVEVWIVMGPEAQMLRLLQQNRAARIIQSHASGLRDDSGAAKKSSPSTVECNLQENNKVELVKHVIEATVLYATDLPETSVFTDCEGTFIKYLFPCDEEPFYTQTMEWKKTVHFNGCVHHGIIFPTGQSLDNYFMNQMTATNGDLIFELWVCYSTVSQEETYPTNKLKLSDNGTLSACDMGREPTCNHGDWDSEGRERQIGTAKLPHRSLLSLIVAKKRASSEVRKKFFLPIQLESSLANGAYTRKPTLAVEVSYSILNREELDYHLRNTIFSSVQISENSILEGVVEFDILHAAGLQEAEEFYDLSSTKYLTTGLNSYVRYSLFHQNKALASRYPPCSTSVQPNSSSPQYNWRGCYKVDLNVEVLKELKAGCMSLEVWHQHFPQATRDMRPVVPSKDRTTDVWLGTALIPTRLLVESRQGIEGWYDLKSRKGEKVGTINVEVYFKHWKVRPLEFSTTQPRRGFHE</sequence>
<organism evidence="3 4">
    <name type="scientific">Riccia fluitans</name>
    <dbReference type="NCBI Taxonomy" id="41844"/>
    <lineage>
        <taxon>Eukaryota</taxon>
        <taxon>Viridiplantae</taxon>
        <taxon>Streptophyta</taxon>
        <taxon>Embryophyta</taxon>
        <taxon>Marchantiophyta</taxon>
        <taxon>Marchantiopsida</taxon>
        <taxon>Marchantiidae</taxon>
        <taxon>Marchantiales</taxon>
        <taxon>Ricciaceae</taxon>
        <taxon>Riccia</taxon>
    </lineage>
</organism>
<gene>
    <name evidence="3" type="ORF">R1flu_011326</name>
</gene>
<feature type="compositionally biased region" description="Basic and acidic residues" evidence="1">
    <location>
        <begin position="384"/>
        <end position="399"/>
    </location>
</feature>
<feature type="region of interest" description="Disordered" evidence="1">
    <location>
        <begin position="156"/>
        <end position="208"/>
    </location>
</feature>
<evidence type="ECO:0000256" key="1">
    <source>
        <dbReference type="SAM" id="MobiDB-lite"/>
    </source>
</evidence>
<dbReference type="InterPro" id="IPR000008">
    <property type="entry name" value="C2_dom"/>
</dbReference>
<evidence type="ECO:0000259" key="2">
    <source>
        <dbReference type="PROSITE" id="PS50004"/>
    </source>
</evidence>
<reference evidence="3 4" key="1">
    <citation type="submission" date="2024-09" db="EMBL/GenBank/DDBJ databases">
        <title>Chromosome-scale assembly of Riccia fluitans.</title>
        <authorList>
            <person name="Paukszto L."/>
            <person name="Sawicki J."/>
            <person name="Karawczyk K."/>
            <person name="Piernik-Szablinska J."/>
            <person name="Szczecinska M."/>
            <person name="Mazdziarz M."/>
        </authorList>
    </citation>
    <scope>NUCLEOTIDE SEQUENCE [LARGE SCALE GENOMIC DNA]</scope>
    <source>
        <strain evidence="3">Rf_01</strain>
        <tissue evidence="3">Aerial parts of the thallus</tissue>
    </source>
</reference>
<comment type="caution">
    <text evidence="3">The sequence shown here is derived from an EMBL/GenBank/DDBJ whole genome shotgun (WGS) entry which is preliminary data.</text>
</comment>
<feature type="compositionally biased region" description="Polar residues" evidence="1">
    <location>
        <begin position="299"/>
        <end position="313"/>
    </location>
</feature>
<keyword evidence="4" id="KW-1185">Reference proteome</keyword>
<accession>A0ABD1Z7H7</accession>
<dbReference type="PROSITE" id="PS50004">
    <property type="entry name" value="C2"/>
    <property type="match status" value="1"/>
</dbReference>
<name>A0ABD1Z7H7_9MARC</name>
<evidence type="ECO:0000313" key="3">
    <source>
        <dbReference type="EMBL" id="KAL2643739.1"/>
    </source>
</evidence>
<evidence type="ECO:0000313" key="4">
    <source>
        <dbReference type="Proteomes" id="UP001605036"/>
    </source>
</evidence>
<dbReference type="Gene3D" id="2.60.40.150">
    <property type="entry name" value="C2 domain"/>
    <property type="match status" value="1"/>
</dbReference>
<feature type="region of interest" description="Disordered" evidence="1">
    <location>
        <begin position="227"/>
        <end position="439"/>
    </location>
</feature>